<proteinExistence type="predicted"/>
<feature type="domain" description="Carbohydrate kinase PfkB" evidence="3">
    <location>
        <begin position="59"/>
        <end position="359"/>
    </location>
</feature>
<dbReference type="PANTHER" id="PTHR10584:SF166">
    <property type="entry name" value="RIBOKINASE"/>
    <property type="match status" value="1"/>
</dbReference>
<dbReference type="AlphaFoldDB" id="A0AA96LPG6"/>
<organism evidence="4 5">
    <name type="scientific">Paenibacillus roseopurpureus</name>
    <dbReference type="NCBI Taxonomy" id="2918901"/>
    <lineage>
        <taxon>Bacteria</taxon>
        <taxon>Bacillati</taxon>
        <taxon>Bacillota</taxon>
        <taxon>Bacilli</taxon>
        <taxon>Bacillales</taxon>
        <taxon>Paenibacillaceae</taxon>
        <taxon>Paenibacillus</taxon>
    </lineage>
</organism>
<name>A0AA96LPG6_9BACL</name>
<dbReference type="Gene3D" id="1.10.10.10">
    <property type="entry name" value="Winged helix-like DNA-binding domain superfamily/Winged helix DNA-binding domain"/>
    <property type="match status" value="1"/>
</dbReference>
<dbReference type="EMBL" id="CP130319">
    <property type="protein sequence ID" value="WNR44907.1"/>
    <property type="molecule type" value="Genomic_DNA"/>
</dbReference>
<protein>
    <submittedName>
        <fullName evidence="4">Winged helix-turn-helix transcriptional regulator</fullName>
    </submittedName>
</protein>
<dbReference type="CDD" id="cd01941">
    <property type="entry name" value="YeiC_kinase_like"/>
    <property type="match status" value="1"/>
</dbReference>
<reference evidence="4" key="1">
    <citation type="submission" date="2022-02" db="EMBL/GenBank/DDBJ databases">
        <title>Paenibacillus sp. MBLB1832 Whole Genome Shotgun Sequencing.</title>
        <authorList>
            <person name="Hwang C.Y."/>
            <person name="Cho E.-S."/>
            <person name="Seo M.-J."/>
        </authorList>
    </citation>
    <scope>NUCLEOTIDE SEQUENCE</scope>
    <source>
        <strain evidence="4">MBLB1832</strain>
    </source>
</reference>
<evidence type="ECO:0000259" key="3">
    <source>
        <dbReference type="Pfam" id="PF00294"/>
    </source>
</evidence>
<evidence type="ECO:0000256" key="1">
    <source>
        <dbReference type="ARBA" id="ARBA00022679"/>
    </source>
</evidence>
<dbReference type="SUPFAM" id="SSF46785">
    <property type="entry name" value="Winged helix' DNA-binding domain"/>
    <property type="match status" value="1"/>
</dbReference>
<dbReference type="InterPro" id="IPR036390">
    <property type="entry name" value="WH_DNA-bd_sf"/>
</dbReference>
<evidence type="ECO:0000313" key="4">
    <source>
        <dbReference type="EMBL" id="WNR44907.1"/>
    </source>
</evidence>
<keyword evidence="2" id="KW-0418">Kinase</keyword>
<dbReference type="InterPro" id="IPR036388">
    <property type="entry name" value="WH-like_DNA-bd_sf"/>
</dbReference>
<keyword evidence="5" id="KW-1185">Reference proteome</keyword>
<dbReference type="InterPro" id="IPR011611">
    <property type="entry name" value="PfkB_dom"/>
</dbReference>
<dbReference type="GO" id="GO:0016301">
    <property type="term" value="F:kinase activity"/>
    <property type="evidence" value="ECO:0007669"/>
    <property type="project" value="UniProtKB-KW"/>
</dbReference>
<accession>A0AA96LPG6</accession>
<keyword evidence="1" id="KW-0808">Transferase</keyword>
<dbReference type="Pfam" id="PF00294">
    <property type="entry name" value="PfkB"/>
    <property type="match status" value="1"/>
</dbReference>
<dbReference type="InterPro" id="IPR029056">
    <property type="entry name" value="Ribokinase-like"/>
</dbReference>
<dbReference type="Gene3D" id="3.40.1190.20">
    <property type="match status" value="1"/>
</dbReference>
<evidence type="ECO:0000256" key="2">
    <source>
        <dbReference type="ARBA" id="ARBA00022777"/>
    </source>
</evidence>
<dbReference type="KEGG" id="proo:MJB10_01775"/>
<gene>
    <name evidence="4" type="ORF">MJB10_01775</name>
</gene>
<dbReference type="PANTHER" id="PTHR10584">
    <property type="entry name" value="SUGAR KINASE"/>
    <property type="match status" value="1"/>
</dbReference>
<dbReference type="Pfam" id="PF13412">
    <property type="entry name" value="HTH_24"/>
    <property type="match status" value="1"/>
</dbReference>
<dbReference type="RefSeq" id="WP_314801073.1">
    <property type="nucleotide sequence ID" value="NZ_CP130319.1"/>
</dbReference>
<dbReference type="SUPFAM" id="SSF53613">
    <property type="entry name" value="Ribokinase-like"/>
    <property type="match status" value="1"/>
</dbReference>
<sequence length="377" mass="40746">MDREQQILALIRQNPFISQQDMAEIIGISRSAVAGYIAALTKKGTIRGRAYITSGDEGRVFCIGGANLDSKARSKQSIRLSSSNPVTLTESCGGVARNIAEALAGLGCPTALLTVVGDDKAGQWVLDETRRRGVDVSPSIVLKGEKTGAYTALLDPSGEMFLGFANMDIYDKFTPETLRDKWAHISTAELVIADTNLPSEALEELIRRCQADHIPLFLDPVSSEKAKKLPTDLTGITAIFPNLEEAVQLALPPQTMHQDVVHMRQLDQDQMAIAHAIRARGVQHVFITKGSEGVLYVGEEGEQLIPPIPTQVVEVTGAGDAFLAGIAYGILHQQTYLKACEYGLAAAHITLQTSQSVSSELNEERLVHTIQTMTKGV</sequence>
<evidence type="ECO:0000313" key="5">
    <source>
        <dbReference type="Proteomes" id="UP001304650"/>
    </source>
</evidence>
<dbReference type="Proteomes" id="UP001304650">
    <property type="component" value="Chromosome"/>
</dbReference>